<evidence type="ECO:0000313" key="2">
    <source>
        <dbReference type="Proteomes" id="UP000000305"/>
    </source>
</evidence>
<sequence length="181" mass="20155">MPGINAFQLLWVWRKPSSVCTLKIIPAEHGEDLRGILKKLTLKPQGLLLQLISQECSSVAQALKDVDHPYLSIAEDKSKASTSLLSLMRTTWSSMREQILSKPSTFACHSNCLLLKTVVPAFFLANKFSSMPRLAPLSPYSLTIFWLKAVSSGPTNHVAVIDLYSRGNTPFHFNVHPIFMS</sequence>
<dbReference type="AlphaFoldDB" id="E9GK76"/>
<protein>
    <submittedName>
        <fullName evidence="1">Uncharacterized protein</fullName>
    </submittedName>
</protein>
<dbReference type="Proteomes" id="UP000000305">
    <property type="component" value="Unassembled WGS sequence"/>
</dbReference>
<dbReference type="KEGG" id="dpx:DAPPUDRAFT_103764"/>
<name>E9GK76_DAPPU</name>
<organism evidence="1 2">
    <name type="scientific">Daphnia pulex</name>
    <name type="common">Water flea</name>
    <dbReference type="NCBI Taxonomy" id="6669"/>
    <lineage>
        <taxon>Eukaryota</taxon>
        <taxon>Metazoa</taxon>
        <taxon>Ecdysozoa</taxon>
        <taxon>Arthropoda</taxon>
        <taxon>Crustacea</taxon>
        <taxon>Branchiopoda</taxon>
        <taxon>Diplostraca</taxon>
        <taxon>Cladocera</taxon>
        <taxon>Anomopoda</taxon>
        <taxon>Daphniidae</taxon>
        <taxon>Daphnia</taxon>
    </lineage>
</organism>
<dbReference type="HOGENOM" id="CLU_1490500_0_0_1"/>
<evidence type="ECO:0000313" key="1">
    <source>
        <dbReference type="EMBL" id="EFX80109.1"/>
    </source>
</evidence>
<reference evidence="1 2" key="1">
    <citation type="journal article" date="2011" name="Science">
        <title>The ecoresponsive genome of Daphnia pulex.</title>
        <authorList>
            <person name="Colbourne J.K."/>
            <person name="Pfrender M.E."/>
            <person name="Gilbert D."/>
            <person name="Thomas W.K."/>
            <person name="Tucker A."/>
            <person name="Oakley T.H."/>
            <person name="Tokishita S."/>
            <person name="Aerts A."/>
            <person name="Arnold G.J."/>
            <person name="Basu M.K."/>
            <person name="Bauer D.J."/>
            <person name="Caceres C.E."/>
            <person name="Carmel L."/>
            <person name="Casola C."/>
            <person name="Choi J.H."/>
            <person name="Detter J.C."/>
            <person name="Dong Q."/>
            <person name="Dusheyko S."/>
            <person name="Eads B.D."/>
            <person name="Frohlich T."/>
            <person name="Geiler-Samerotte K.A."/>
            <person name="Gerlach D."/>
            <person name="Hatcher P."/>
            <person name="Jogdeo S."/>
            <person name="Krijgsveld J."/>
            <person name="Kriventseva E.V."/>
            <person name="Kultz D."/>
            <person name="Laforsch C."/>
            <person name="Lindquist E."/>
            <person name="Lopez J."/>
            <person name="Manak J.R."/>
            <person name="Muller J."/>
            <person name="Pangilinan J."/>
            <person name="Patwardhan R.P."/>
            <person name="Pitluck S."/>
            <person name="Pritham E.J."/>
            <person name="Rechtsteiner A."/>
            <person name="Rho M."/>
            <person name="Rogozin I.B."/>
            <person name="Sakarya O."/>
            <person name="Salamov A."/>
            <person name="Schaack S."/>
            <person name="Shapiro H."/>
            <person name="Shiga Y."/>
            <person name="Skalitzky C."/>
            <person name="Smith Z."/>
            <person name="Souvorov A."/>
            <person name="Sung W."/>
            <person name="Tang Z."/>
            <person name="Tsuchiya D."/>
            <person name="Tu H."/>
            <person name="Vos H."/>
            <person name="Wang M."/>
            <person name="Wolf Y.I."/>
            <person name="Yamagata H."/>
            <person name="Yamada T."/>
            <person name="Ye Y."/>
            <person name="Shaw J.R."/>
            <person name="Andrews J."/>
            <person name="Crease T.J."/>
            <person name="Tang H."/>
            <person name="Lucas S.M."/>
            <person name="Robertson H.M."/>
            <person name="Bork P."/>
            <person name="Koonin E.V."/>
            <person name="Zdobnov E.M."/>
            <person name="Grigoriev I.V."/>
            <person name="Lynch M."/>
            <person name="Boore J.L."/>
        </authorList>
    </citation>
    <scope>NUCLEOTIDE SEQUENCE [LARGE SCALE GENOMIC DNA]</scope>
</reference>
<gene>
    <name evidence="1" type="ORF">DAPPUDRAFT_103764</name>
</gene>
<proteinExistence type="predicted"/>
<dbReference type="InParanoid" id="E9GK76"/>
<accession>E9GK76</accession>
<keyword evidence="2" id="KW-1185">Reference proteome</keyword>
<dbReference type="EMBL" id="GL732549">
    <property type="protein sequence ID" value="EFX80109.1"/>
    <property type="molecule type" value="Genomic_DNA"/>
</dbReference>